<proteinExistence type="predicted"/>
<evidence type="ECO:0000313" key="2">
    <source>
        <dbReference type="EMBL" id="VDN57247.1"/>
    </source>
</evidence>
<evidence type="ECO:0000256" key="1">
    <source>
        <dbReference type="SAM" id="MobiDB-lite"/>
    </source>
</evidence>
<reference evidence="5" key="1">
    <citation type="submission" date="2016-04" db="UniProtKB">
        <authorList>
            <consortium name="WormBaseParasite"/>
        </authorList>
    </citation>
    <scope>IDENTIFICATION</scope>
</reference>
<dbReference type="STRING" id="318479.A0A158Q3S3"/>
<accession>A0A158Q3S3</accession>
<dbReference type="EMBL" id="UYYG01001159">
    <property type="protein sequence ID" value="VDN57247.1"/>
    <property type="molecule type" value="Genomic_DNA"/>
</dbReference>
<dbReference type="AlphaFoldDB" id="A0A158Q3S3"/>
<sequence>MKSILVDKLSKVWGKVPVISNDTNIEMEPREVDDTVAHEEEKKEKNLDENENNVDNVVLRNIENLENANFSLNATAERLACNGCNQSKFEKSKGKTRSKIPSSIKKTKYEHGSITKRFLEKHKKWISKAPNIVEDAKRIKQKFDKHEGEVPPLFKRLATPMKAKKAILKPSLARTIISLNEPEGNVKIQKVLQNEDEKAGYSLRHERVRFAPLLRTVPKTIPITIPKISERLEQLATPKRNNIATKNANVAIKKKEVRDKKEIYKARNGRLIPYVDTTLMSDAQFEEAKRTGKIISLTSLKKTRLQARQQLKETRITNRDAILNRKRGLPILPT</sequence>
<feature type="region of interest" description="Disordered" evidence="1">
    <location>
        <begin position="28"/>
        <end position="48"/>
    </location>
</feature>
<evidence type="ECO:0000313" key="3">
    <source>
        <dbReference type="Proteomes" id="UP000038040"/>
    </source>
</evidence>
<dbReference type="Proteomes" id="UP000038040">
    <property type="component" value="Unplaced"/>
</dbReference>
<gene>
    <name evidence="2" type="ORF">DME_LOCUS7220</name>
</gene>
<evidence type="ECO:0000313" key="5">
    <source>
        <dbReference type="WBParaSite" id="DME_0000306101-mRNA-1"/>
    </source>
</evidence>
<dbReference type="OrthoDB" id="5810714at2759"/>
<keyword evidence="4" id="KW-1185">Reference proteome</keyword>
<evidence type="ECO:0000313" key="4">
    <source>
        <dbReference type="Proteomes" id="UP000274756"/>
    </source>
</evidence>
<reference evidence="2 4" key="2">
    <citation type="submission" date="2018-11" db="EMBL/GenBank/DDBJ databases">
        <authorList>
            <consortium name="Pathogen Informatics"/>
        </authorList>
    </citation>
    <scope>NUCLEOTIDE SEQUENCE [LARGE SCALE GENOMIC DNA]</scope>
</reference>
<name>A0A158Q3S3_DRAME</name>
<protein>
    <submittedName>
        <fullName evidence="5">Ribosome biogenesis protein NOP53</fullName>
    </submittedName>
</protein>
<organism evidence="3 5">
    <name type="scientific">Dracunculus medinensis</name>
    <name type="common">Guinea worm</name>
    <dbReference type="NCBI Taxonomy" id="318479"/>
    <lineage>
        <taxon>Eukaryota</taxon>
        <taxon>Metazoa</taxon>
        <taxon>Ecdysozoa</taxon>
        <taxon>Nematoda</taxon>
        <taxon>Chromadorea</taxon>
        <taxon>Rhabditida</taxon>
        <taxon>Spirurina</taxon>
        <taxon>Dracunculoidea</taxon>
        <taxon>Dracunculidae</taxon>
        <taxon>Dracunculus</taxon>
    </lineage>
</organism>
<dbReference type="WBParaSite" id="DME_0000306101-mRNA-1">
    <property type="protein sequence ID" value="DME_0000306101-mRNA-1"/>
    <property type="gene ID" value="DME_0000306101"/>
</dbReference>
<dbReference type="Proteomes" id="UP000274756">
    <property type="component" value="Unassembled WGS sequence"/>
</dbReference>